<name>A0A9P8HY48_9PEZI</name>
<reference evidence="9" key="1">
    <citation type="submission" date="2021-03" db="EMBL/GenBank/DDBJ databases">
        <title>Comparative genomics and phylogenomic investigation of the class Geoglossomycetes provide insights into ecological specialization and systematics.</title>
        <authorList>
            <person name="Melie T."/>
            <person name="Pirro S."/>
            <person name="Miller A.N."/>
            <person name="Quandt A."/>
        </authorList>
    </citation>
    <scope>NUCLEOTIDE SEQUENCE</scope>
    <source>
        <strain evidence="9">GBOQ0MN5Z8</strain>
    </source>
</reference>
<feature type="region of interest" description="Disordered" evidence="6">
    <location>
        <begin position="41"/>
        <end position="62"/>
    </location>
</feature>
<feature type="region of interest" description="C-terminal hotdog fold" evidence="5">
    <location>
        <begin position="1160"/>
        <end position="1319"/>
    </location>
</feature>
<keyword evidence="3" id="KW-0808">Transferase</keyword>
<feature type="domain" description="PKS/mFAS DH" evidence="8">
    <location>
        <begin position="1010"/>
        <end position="1319"/>
    </location>
</feature>
<dbReference type="GO" id="GO:0044550">
    <property type="term" value="P:secondary metabolite biosynthetic process"/>
    <property type="evidence" value="ECO:0007669"/>
    <property type="project" value="TreeGrafter"/>
</dbReference>
<dbReference type="SMART" id="SM00825">
    <property type="entry name" value="PKS_KS"/>
    <property type="match status" value="1"/>
</dbReference>
<evidence type="ECO:0000256" key="2">
    <source>
        <dbReference type="ARBA" id="ARBA00022553"/>
    </source>
</evidence>
<dbReference type="Pfam" id="PF16197">
    <property type="entry name" value="KAsynt_C_assoc"/>
    <property type="match status" value="1"/>
</dbReference>
<dbReference type="GO" id="GO:0004315">
    <property type="term" value="F:3-oxoacyl-[acyl-carrier-protein] synthase activity"/>
    <property type="evidence" value="ECO:0007669"/>
    <property type="project" value="InterPro"/>
</dbReference>
<dbReference type="SUPFAM" id="SSF55048">
    <property type="entry name" value="Probable ACP-binding domain of malonyl-CoA ACP transacylase"/>
    <property type="match status" value="1"/>
</dbReference>
<dbReference type="CDD" id="cd00833">
    <property type="entry name" value="PKS"/>
    <property type="match status" value="1"/>
</dbReference>
<dbReference type="Pfam" id="PF02801">
    <property type="entry name" value="Ketoacyl-synt_C"/>
    <property type="match status" value="1"/>
</dbReference>
<dbReference type="SMART" id="SM00827">
    <property type="entry name" value="PKS_AT"/>
    <property type="match status" value="1"/>
</dbReference>
<evidence type="ECO:0000313" key="10">
    <source>
        <dbReference type="Proteomes" id="UP000698800"/>
    </source>
</evidence>
<dbReference type="EMBL" id="JAGHQL010000192">
    <property type="protein sequence ID" value="KAH0536611.1"/>
    <property type="molecule type" value="Genomic_DNA"/>
</dbReference>
<dbReference type="Pfam" id="PF00109">
    <property type="entry name" value="ketoacyl-synt"/>
    <property type="match status" value="1"/>
</dbReference>
<dbReference type="OrthoDB" id="329835at2759"/>
<dbReference type="PROSITE" id="PS52019">
    <property type="entry name" value="PKS_MFAS_DH"/>
    <property type="match status" value="1"/>
</dbReference>
<evidence type="ECO:0000256" key="6">
    <source>
        <dbReference type="SAM" id="MobiDB-lite"/>
    </source>
</evidence>
<dbReference type="InterPro" id="IPR013154">
    <property type="entry name" value="ADH-like_N"/>
</dbReference>
<dbReference type="Gene3D" id="3.10.129.110">
    <property type="entry name" value="Polyketide synthase dehydratase"/>
    <property type="match status" value="1"/>
</dbReference>
<keyword evidence="2" id="KW-0597">Phosphoprotein</keyword>
<dbReference type="Pfam" id="PF21089">
    <property type="entry name" value="PKS_DH_N"/>
    <property type="match status" value="1"/>
</dbReference>
<keyword evidence="1" id="KW-0596">Phosphopantetheine</keyword>
<dbReference type="PANTHER" id="PTHR43775:SF50">
    <property type="entry name" value="HIGHLY REDUCING POLYKETIDE SYNTHASE SRDA"/>
    <property type="match status" value="1"/>
</dbReference>
<dbReference type="InterPro" id="IPR011032">
    <property type="entry name" value="GroES-like_sf"/>
</dbReference>
<dbReference type="PROSITE" id="PS52004">
    <property type="entry name" value="KS3_2"/>
    <property type="match status" value="1"/>
</dbReference>
<dbReference type="PROSITE" id="PS00606">
    <property type="entry name" value="KS3_1"/>
    <property type="match status" value="1"/>
</dbReference>
<dbReference type="InterPro" id="IPR014030">
    <property type="entry name" value="Ketoacyl_synth_N"/>
</dbReference>
<proteinExistence type="predicted"/>
<dbReference type="Gene3D" id="3.40.47.10">
    <property type="match status" value="1"/>
</dbReference>
<evidence type="ECO:0000256" key="3">
    <source>
        <dbReference type="ARBA" id="ARBA00022679"/>
    </source>
</evidence>
<dbReference type="InterPro" id="IPR016035">
    <property type="entry name" value="Acyl_Trfase/lysoPLipase"/>
</dbReference>
<keyword evidence="4" id="KW-0511">Multifunctional enzyme</keyword>
<dbReference type="SUPFAM" id="SSF53901">
    <property type="entry name" value="Thiolase-like"/>
    <property type="match status" value="1"/>
</dbReference>
<dbReference type="Gene3D" id="3.40.366.10">
    <property type="entry name" value="Malonyl-Coenzyme A Acyl Carrier Protein, domain 2"/>
    <property type="match status" value="1"/>
</dbReference>
<dbReference type="InterPro" id="IPR020807">
    <property type="entry name" value="PKS_DH"/>
</dbReference>
<evidence type="ECO:0000256" key="5">
    <source>
        <dbReference type="PROSITE-ProRule" id="PRU01363"/>
    </source>
</evidence>
<protein>
    <submittedName>
        <fullName evidence="9">Type I Iterative PKS</fullName>
    </submittedName>
</protein>
<dbReference type="GO" id="GO:0004312">
    <property type="term" value="F:fatty acid synthase activity"/>
    <property type="evidence" value="ECO:0007669"/>
    <property type="project" value="TreeGrafter"/>
</dbReference>
<gene>
    <name evidence="9" type="ORF">FGG08_006522</name>
</gene>
<feature type="region of interest" description="N-terminal hotdog fold" evidence="5">
    <location>
        <begin position="1010"/>
        <end position="1147"/>
    </location>
</feature>
<dbReference type="SUPFAM" id="SSF52151">
    <property type="entry name" value="FabD/lysophospholipase-like"/>
    <property type="match status" value="1"/>
</dbReference>
<evidence type="ECO:0000256" key="1">
    <source>
        <dbReference type="ARBA" id="ARBA00022450"/>
    </source>
</evidence>
<dbReference type="InterPro" id="IPR032821">
    <property type="entry name" value="PKS_assoc"/>
</dbReference>
<sequence length="1818" mass="198946">MAPTVFPTARDPPQSLAPGDEYLTAIAIAYSDLNDGRLKTPRSGVMPVAPNQHGDNSLAGSDSVDRDDPICIVGMACRLPGGVSSPHDLWDMLIKQRSGQCKVPKSRFNIDGFYHPEGSDRAGVMNTMGGYFLQEDVRQFENSFFGINNLEATYMDPQQRKLLEVVYECFESSGATLEMIAGANVGVYVGNFTVDFQWMQVRDPEYLHRYHATGSGTAIMANRISHIFDLKGPSFTLDTACSSSIYCLHNAVTALANGECDAAVVAGANLITSPEQQLETMRGGILSATSTCHTFDASADGYGRAEGVGALYLKRLSTAVKDGDAIRAVIRATAINSNGKTPGITQPSVSGQEEVIRKAYRKAGLNVSGTSYVECHGTGTAVGDPIEVEALSRVFSRDTGQPLLLGAVKTNLGHSGAASGISAIIKTVLAFEHGKIPATIGISRLNPKSKCLQSATSHLHLGADLTPVPFKKWNMRVVTEATDWPSAVRRASVNSFGYGGANAHTILESVDSVLPGYREARLEKPKKDPAKKFVLPFSASSLPSLRSRVLDISKRLNEGGRYDLDDLCYTLEKRRPHLNERGFLLSSEATVEADFSSEGSLVTSGKAHQCLPLGFVFTGQGAQWPQMGAELLEAYPEYLETIRYLDSILKSLPDAPLWTLEEALLEPAATSKVDQVTYSQPLCTAIQIGMVNLIRGWGLEPSVVVGHSSGEIAAAYTAGLLNAAQAITIAYYRGYVVGKATSRGTMLAAGVSSEIANNIIEDKLLGGQAVVACVNSPESVTISGSATAIDEIFTELQARRMFARKLRTGGRAYHSHMMQEIGDEYESLLTASLRDLAGRPYRSEKSVRWFSSVGRSSEALGCFSRELTRHLRPSYWKGNLEKPVQFQSALRNITATGKYHLIEIGPHSALQLPIKQTRSSLGLLEGDLLYSPTLTRGKNSEVCLKNLAGYLFLYGHSLDFSNVNATFSSNTGQCGSVTQDLPPYRWNYGQLLWSEPRQSTELRNREYVRHELLGSKSVASNGIEHSWRNILKLKEIPWLEDHKLESQVVFPATGYLAMAMEAVSQLKSLRKYPNATPSFTFRNVSIQSALVIRPDDNQSELFTTMYAEKISRTSTSGIWYDFSISSYQAGNSTQHCAGSVALELSASKMHGGIWVDAEGYDKWAMTRWYEKLADEGVRFGPAFQSLTSMKTDKARLRTDALSTTTLLQQVKMTSSSEYPGTSYAVHPILIDSCLQAASMGGTAGNLDTVKAHVPVHITHCRIDGTTLDQARQEVAIHSECESTGFGTKQISATLRDQSGKVIIDISNARLALYRSKADDGDLTEHERYPCLRVVWKPDMARLDEACQPHLEKYLQRYLNGHQELADNESVGVAAGLLDLVGHKNPRFRALELGRDCDCKSRQWLAVLDTKSAFPRYREWQIGSFAEDGQLVTTLVNSPEKTNKVSPYAGNFNAYDVLLLPNKITSDEYWRTTPMLVVKLLGSHGVLIGRSTSIGERVLKENGYMVMQLPGNIMFARALQKPRSLKNREIILLERSERSSPLAKSLKDHFSSIPGFASIRICALRNLGNTDIPEKTTVISFLELDEPFLPVMSSEDMNLLRCVTNKTTDLVWLTGAAMFDGKCPDLTLAGGLSRALMLEQPALRFAILDMGGSSGDMMSRAARESACSHIQKVLLDSDIPGDKEFMQSSGLLHISRFVPDRGLNHRFSQRKRQKPVQMTLEEASPAHLAIKRIGLMDTTYFQQELEPKSLPPVDYVDVDVKAVSLNAKDVNVLSGKAETKAGTSALEFSGIVKAVGPNVTSLQAGDRVVVFAPNSFRTT</sequence>
<organism evidence="9 10">
    <name type="scientific">Glutinoglossum americanum</name>
    <dbReference type="NCBI Taxonomy" id="1670608"/>
    <lineage>
        <taxon>Eukaryota</taxon>
        <taxon>Fungi</taxon>
        <taxon>Dikarya</taxon>
        <taxon>Ascomycota</taxon>
        <taxon>Pezizomycotina</taxon>
        <taxon>Geoglossomycetes</taxon>
        <taxon>Geoglossales</taxon>
        <taxon>Geoglossaceae</taxon>
        <taxon>Glutinoglossum</taxon>
    </lineage>
</organism>
<dbReference type="InterPro" id="IPR049551">
    <property type="entry name" value="PKS_DH_C"/>
</dbReference>
<dbReference type="InterPro" id="IPR049900">
    <property type="entry name" value="PKS_mFAS_DH"/>
</dbReference>
<evidence type="ECO:0000259" key="8">
    <source>
        <dbReference type="PROSITE" id="PS52019"/>
    </source>
</evidence>
<dbReference type="InterPro" id="IPR001227">
    <property type="entry name" value="Ac_transferase_dom_sf"/>
</dbReference>
<dbReference type="Pfam" id="PF14765">
    <property type="entry name" value="PS-DH"/>
    <property type="match status" value="1"/>
</dbReference>
<dbReference type="SMART" id="SM00826">
    <property type="entry name" value="PKS_DH"/>
    <property type="match status" value="1"/>
</dbReference>
<dbReference type="Pfam" id="PF00698">
    <property type="entry name" value="Acyl_transf_1"/>
    <property type="match status" value="1"/>
</dbReference>
<feature type="active site" description="Proton acceptor; for dehydratase activity" evidence="5">
    <location>
        <position position="1042"/>
    </location>
</feature>
<dbReference type="InterPro" id="IPR014031">
    <property type="entry name" value="Ketoacyl_synth_C"/>
</dbReference>
<dbReference type="InterPro" id="IPR049552">
    <property type="entry name" value="PKS_DH_N"/>
</dbReference>
<dbReference type="InterPro" id="IPR016036">
    <property type="entry name" value="Malonyl_transacylase_ACP-bd"/>
</dbReference>
<keyword evidence="10" id="KW-1185">Reference proteome</keyword>
<dbReference type="InterPro" id="IPR050091">
    <property type="entry name" value="PKS_NRPS_Biosynth_Enz"/>
</dbReference>
<evidence type="ECO:0000259" key="7">
    <source>
        <dbReference type="PROSITE" id="PS52004"/>
    </source>
</evidence>
<dbReference type="InterPro" id="IPR014043">
    <property type="entry name" value="Acyl_transferase_dom"/>
</dbReference>
<dbReference type="InterPro" id="IPR016039">
    <property type="entry name" value="Thiolase-like"/>
</dbReference>
<feature type="domain" description="Ketosynthase family 3 (KS3)" evidence="7">
    <location>
        <begin position="67"/>
        <end position="509"/>
    </location>
</feature>
<dbReference type="InterPro" id="IPR018201">
    <property type="entry name" value="Ketoacyl_synth_AS"/>
</dbReference>
<dbReference type="GO" id="GO:0006633">
    <property type="term" value="P:fatty acid biosynthetic process"/>
    <property type="evidence" value="ECO:0007669"/>
    <property type="project" value="InterPro"/>
</dbReference>
<dbReference type="InterPro" id="IPR042104">
    <property type="entry name" value="PKS_dehydratase_sf"/>
</dbReference>
<dbReference type="PANTHER" id="PTHR43775">
    <property type="entry name" value="FATTY ACID SYNTHASE"/>
    <property type="match status" value="1"/>
</dbReference>
<dbReference type="Pfam" id="PF08240">
    <property type="entry name" value="ADH_N"/>
    <property type="match status" value="1"/>
</dbReference>
<dbReference type="Gene3D" id="3.90.180.10">
    <property type="entry name" value="Medium-chain alcohol dehydrogenases, catalytic domain"/>
    <property type="match status" value="1"/>
</dbReference>
<evidence type="ECO:0000256" key="4">
    <source>
        <dbReference type="ARBA" id="ARBA00023268"/>
    </source>
</evidence>
<dbReference type="SUPFAM" id="SSF50129">
    <property type="entry name" value="GroES-like"/>
    <property type="match status" value="1"/>
</dbReference>
<dbReference type="InterPro" id="IPR020841">
    <property type="entry name" value="PKS_Beta-ketoAc_synthase_dom"/>
</dbReference>
<comment type="caution">
    <text evidence="9">The sequence shown here is derived from an EMBL/GenBank/DDBJ whole genome shotgun (WGS) entry which is preliminary data.</text>
</comment>
<feature type="active site" description="Proton donor; for dehydratase activity" evidence="5">
    <location>
        <position position="1231"/>
    </location>
</feature>
<accession>A0A9P8HY48</accession>
<dbReference type="Proteomes" id="UP000698800">
    <property type="component" value="Unassembled WGS sequence"/>
</dbReference>
<evidence type="ECO:0000313" key="9">
    <source>
        <dbReference type="EMBL" id="KAH0536611.1"/>
    </source>
</evidence>